<sequence>MAENAHIMLGRDDGKPDPLLALRREEKDATDGLTRAESVLSELRRRRDKYAVDYDWLVSRRKDAVALVVRTSPAYQALVAEAEEAARRYLECNAVVVRLSKSGIATPAAWTGPGNNKHIRLLRRFETAPEQWQKSFATRVDLPESSAWDQALRALETDPAAPLPGEKARRR</sequence>
<dbReference type="RefSeq" id="WP_173578080.1">
    <property type="nucleotide sequence ID" value="NZ_WOSW01000032.1"/>
</dbReference>
<gene>
    <name evidence="1" type="ORF">GOB84_13570</name>
</gene>
<proteinExistence type="predicted"/>
<dbReference type="Proteomes" id="UP000615326">
    <property type="component" value="Unassembled WGS sequence"/>
</dbReference>
<protein>
    <submittedName>
        <fullName evidence="1">Uncharacterized protein</fullName>
    </submittedName>
</protein>
<organism evidence="1 2">
    <name type="scientific">Acetobacter fallax</name>
    <dbReference type="NCBI Taxonomy" id="1737473"/>
    <lineage>
        <taxon>Bacteria</taxon>
        <taxon>Pseudomonadati</taxon>
        <taxon>Pseudomonadota</taxon>
        <taxon>Alphaproteobacteria</taxon>
        <taxon>Acetobacterales</taxon>
        <taxon>Acetobacteraceae</taxon>
        <taxon>Acetobacter</taxon>
    </lineage>
</organism>
<dbReference type="EMBL" id="WOSW01000032">
    <property type="protein sequence ID" value="NHO33568.1"/>
    <property type="molecule type" value="Genomic_DNA"/>
</dbReference>
<reference evidence="1 2" key="1">
    <citation type="journal article" date="2020" name="Int. J. Syst. Evol. Microbiol.">
        <title>Novel acetic acid bacteria from cider fermentations: Acetobacter conturbans sp. nov. and Acetobacter fallax sp. nov.</title>
        <authorList>
            <person name="Sombolestani A.S."/>
            <person name="Cleenwerck I."/>
            <person name="Cnockaert M."/>
            <person name="Borremans W."/>
            <person name="Wieme A.D."/>
            <person name="De Vuyst L."/>
            <person name="Vandamme P."/>
        </authorList>
    </citation>
    <scope>NUCLEOTIDE SEQUENCE [LARGE SCALE GENOMIC DNA]</scope>
    <source>
        <strain evidence="1 2">LMG 1637</strain>
    </source>
</reference>
<evidence type="ECO:0000313" key="1">
    <source>
        <dbReference type="EMBL" id="NHO33568.1"/>
    </source>
</evidence>
<name>A0ABX0KF49_9PROT</name>
<keyword evidence="2" id="KW-1185">Reference proteome</keyword>
<evidence type="ECO:0000313" key="2">
    <source>
        <dbReference type="Proteomes" id="UP000615326"/>
    </source>
</evidence>
<comment type="caution">
    <text evidence="1">The sequence shown here is derived from an EMBL/GenBank/DDBJ whole genome shotgun (WGS) entry which is preliminary data.</text>
</comment>
<accession>A0ABX0KF49</accession>